<name>A0A916V0C1_9BURK</name>
<organism evidence="1 2">
    <name type="scientific">Undibacterium terreum</name>
    <dbReference type="NCBI Taxonomy" id="1224302"/>
    <lineage>
        <taxon>Bacteria</taxon>
        <taxon>Pseudomonadati</taxon>
        <taxon>Pseudomonadota</taxon>
        <taxon>Betaproteobacteria</taxon>
        <taxon>Burkholderiales</taxon>
        <taxon>Oxalobacteraceae</taxon>
        <taxon>Undibacterium</taxon>
    </lineage>
</organism>
<evidence type="ECO:0000313" key="1">
    <source>
        <dbReference type="EMBL" id="GGC96069.1"/>
    </source>
</evidence>
<reference evidence="1" key="1">
    <citation type="journal article" date="2014" name="Int. J. Syst. Evol. Microbiol.">
        <title>Complete genome sequence of Corynebacterium casei LMG S-19264T (=DSM 44701T), isolated from a smear-ripened cheese.</title>
        <authorList>
            <consortium name="US DOE Joint Genome Institute (JGI-PGF)"/>
            <person name="Walter F."/>
            <person name="Albersmeier A."/>
            <person name="Kalinowski J."/>
            <person name="Ruckert C."/>
        </authorList>
    </citation>
    <scope>NUCLEOTIDE SEQUENCE</scope>
    <source>
        <strain evidence="1">CGMCC 1.10998</strain>
    </source>
</reference>
<proteinExistence type="predicted"/>
<dbReference type="RefSeq" id="WP_188568798.1">
    <property type="nucleotide sequence ID" value="NZ_BMED01000006.1"/>
</dbReference>
<dbReference type="AlphaFoldDB" id="A0A916V0C1"/>
<keyword evidence="2" id="KW-1185">Reference proteome</keyword>
<dbReference type="EMBL" id="BMED01000006">
    <property type="protein sequence ID" value="GGC96069.1"/>
    <property type="molecule type" value="Genomic_DNA"/>
</dbReference>
<reference evidence="1" key="2">
    <citation type="submission" date="2020-09" db="EMBL/GenBank/DDBJ databases">
        <authorList>
            <person name="Sun Q."/>
            <person name="Zhou Y."/>
        </authorList>
    </citation>
    <scope>NUCLEOTIDE SEQUENCE</scope>
    <source>
        <strain evidence="1">CGMCC 1.10998</strain>
    </source>
</reference>
<dbReference type="Proteomes" id="UP000637423">
    <property type="component" value="Unassembled WGS sequence"/>
</dbReference>
<evidence type="ECO:0000313" key="2">
    <source>
        <dbReference type="Proteomes" id="UP000637423"/>
    </source>
</evidence>
<protein>
    <submittedName>
        <fullName evidence="1">Uncharacterized protein</fullName>
    </submittedName>
</protein>
<gene>
    <name evidence="1" type="ORF">GCM10011396_49340</name>
</gene>
<sequence>MRLLDVTITPSPRTPGYTRSTGSIAYDNGEQLQVWVDVPDAIAAGLSDSGNPWLIAMLPMAATRHENIELSLPVDGLLKENLGAVLRVWVDWFPDLAEIAIDCPTYHTDGLHPDGKIAAFFSGGVDSYFTLARHLPDKDYGLPCIGDIDDLLTVWGFDVRIHNETGFTPLLNMLTHAAGRIGRNHFVIHTNLRDQAWTERWAQLTHGAGMGFVSLMLEKRYRQVLLGSSYPYPTLLPWGSHPMTDPLFSTSTTQVVHDGAVATRVEKTELVARFPPAQTALHVCMALPEKNCSHCEKCYRTMITLDILGKKEAMAESFDWSRYDLAKIKKLSVGGIHNLVVHRAILQAAEKAGRQDIASGLRQAMWRSTLSFPFLKISERLFKLPGVWRAGMLLRKLVLHKKLN</sequence>
<comment type="caution">
    <text evidence="1">The sequence shown here is derived from an EMBL/GenBank/DDBJ whole genome shotgun (WGS) entry which is preliminary data.</text>
</comment>
<accession>A0A916V0C1</accession>